<dbReference type="Pfam" id="PF03756">
    <property type="entry name" value="AfsA"/>
    <property type="match status" value="1"/>
</dbReference>
<reference evidence="2 3" key="1">
    <citation type="journal article" date="2014" name="Int. J. Syst. Evol. Microbiol.">
        <title>Complete genome sequence of Corynebacterium casei LMG S-19264T (=DSM 44701T), isolated from a smear-ripened cheese.</title>
        <authorList>
            <consortium name="US DOE Joint Genome Institute (JGI-PGF)"/>
            <person name="Walter F."/>
            <person name="Albersmeier A."/>
            <person name="Kalinowski J."/>
            <person name="Ruckert C."/>
        </authorList>
    </citation>
    <scope>NUCLEOTIDE SEQUENCE [LARGE SCALE GENOMIC DNA]</scope>
    <source>
        <strain evidence="2 3">CGMCC 1.9161</strain>
    </source>
</reference>
<evidence type="ECO:0000313" key="3">
    <source>
        <dbReference type="Proteomes" id="UP000600449"/>
    </source>
</evidence>
<dbReference type="AlphaFoldDB" id="A0A917Q898"/>
<feature type="domain" description="A-factor biosynthesis hotdog" evidence="1">
    <location>
        <begin position="91"/>
        <end position="215"/>
    </location>
</feature>
<keyword evidence="3" id="KW-1185">Reference proteome</keyword>
<evidence type="ECO:0000313" key="2">
    <source>
        <dbReference type="EMBL" id="GGK30757.1"/>
    </source>
</evidence>
<sequence>MSPETLVVVADKFVEFAAGKRAVTASQLRAMIELPEEILPGHTALVRGQGLADTEVVEIVRRIEVRDPAGRRFDVDGLRAAPPRADAKISHKHRTCNTLISRPEKIEEDLYALEVCIDQDCELMGDHQTGQHVQGMILVEAARQAFLAVTETYFPHAGAEKTYFVINSMTTDFLGFVFPLPARIDYRVLEKDINERRQKFRIETDFVQGGEVRTRVGFSFTVYPHEVISSKEAALAQEAFAAAIASIVSDPELGRAVA</sequence>
<dbReference type="InterPro" id="IPR005509">
    <property type="entry name" value="AfsA_hotdog_dom"/>
</dbReference>
<gene>
    <name evidence="2" type="ORF">GCM10011322_16710</name>
</gene>
<proteinExistence type="predicted"/>
<comment type="caution">
    <text evidence="2">The sequence shown here is derived from an EMBL/GenBank/DDBJ whole genome shotgun (WGS) entry which is preliminary data.</text>
</comment>
<evidence type="ECO:0000259" key="1">
    <source>
        <dbReference type="Pfam" id="PF03756"/>
    </source>
</evidence>
<name>A0A917Q898_9HYPH</name>
<organism evidence="2 3">
    <name type="scientific">Salinarimonas ramus</name>
    <dbReference type="NCBI Taxonomy" id="690164"/>
    <lineage>
        <taxon>Bacteria</taxon>
        <taxon>Pseudomonadati</taxon>
        <taxon>Pseudomonadota</taxon>
        <taxon>Alphaproteobacteria</taxon>
        <taxon>Hyphomicrobiales</taxon>
        <taxon>Salinarimonadaceae</taxon>
        <taxon>Salinarimonas</taxon>
    </lineage>
</organism>
<dbReference type="EMBL" id="BMMF01000004">
    <property type="protein sequence ID" value="GGK30757.1"/>
    <property type="molecule type" value="Genomic_DNA"/>
</dbReference>
<accession>A0A917Q898</accession>
<dbReference type="Proteomes" id="UP000600449">
    <property type="component" value="Unassembled WGS sequence"/>
</dbReference>
<protein>
    <submittedName>
        <fullName evidence="2">A-factor biosynthesis protein AfsA</fullName>
    </submittedName>
</protein>
<dbReference type="RefSeq" id="WP_188911590.1">
    <property type="nucleotide sequence ID" value="NZ_BMMF01000004.1"/>
</dbReference>